<dbReference type="EMBL" id="JAODUO010002548">
    <property type="protein sequence ID" value="KAK2151852.1"/>
    <property type="molecule type" value="Genomic_DNA"/>
</dbReference>
<protein>
    <submittedName>
        <fullName evidence="1">Uncharacterized protein</fullName>
    </submittedName>
</protein>
<dbReference type="AlphaFoldDB" id="A0AAD9MZS3"/>
<name>A0AAD9MZS3_RIDPI</name>
<evidence type="ECO:0000313" key="2">
    <source>
        <dbReference type="Proteomes" id="UP001209878"/>
    </source>
</evidence>
<evidence type="ECO:0000313" key="1">
    <source>
        <dbReference type="EMBL" id="KAK2151852.1"/>
    </source>
</evidence>
<keyword evidence="2" id="KW-1185">Reference proteome</keyword>
<sequence length="86" mass="10265">MMVVTTMMMTMITRLMKREVAETVFDMINHEMEQKWKQKPRTNDMEENCNCVEGEVLKLGRSFLYPNRLEFYHQNRDGQVMAKGVD</sequence>
<reference evidence="1" key="1">
    <citation type="journal article" date="2023" name="Mol. Biol. Evol.">
        <title>Third-Generation Sequencing Reveals the Adaptive Role of the Epigenome in Three Deep-Sea Polychaetes.</title>
        <authorList>
            <person name="Perez M."/>
            <person name="Aroh O."/>
            <person name="Sun Y."/>
            <person name="Lan Y."/>
            <person name="Juniper S.K."/>
            <person name="Young C.R."/>
            <person name="Angers B."/>
            <person name="Qian P.Y."/>
        </authorList>
    </citation>
    <scope>NUCLEOTIDE SEQUENCE</scope>
    <source>
        <strain evidence="1">R07B-5</strain>
    </source>
</reference>
<organism evidence="1 2">
    <name type="scientific">Ridgeia piscesae</name>
    <name type="common">Tubeworm</name>
    <dbReference type="NCBI Taxonomy" id="27915"/>
    <lineage>
        <taxon>Eukaryota</taxon>
        <taxon>Metazoa</taxon>
        <taxon>Spiralia</taxon>
        <taxon>Lophotrochozoa</taxon>
        <taxon>Annelida</taxon>
        <taxon>Polychaeta</taxon>
        <taxon>Sedentaria</taxon>
        <taxon>Canalipalpata</taxon>
        <taxon>Sabellida</taxon>
        <taxon>Siboglinidae</taxon>
        <taxon>Ridgeia</taxon>
    </lineage>
</organism>
<comment type="caution">
    <text evidence="1">The sequence shown here is derived from an EMBL/GenBank/DDBJ whole genome shotgun (WGS) entry which is preliminary data.</text>
</comment>
<accession>A0AAD9MZS3</accession>
<gene>
    <name evidence="1" type="ORF">NP493_2551g00001</name>
</gene>
<dbReference type="Proteomes" id="UP001209878">
    <property type="component" value="Unassembled WGS sequence"/>
</dbReference>
<proteinExistence type="predicted"/>